<dbReference type="EMBL" id="WHLY01000001">
    <property type="protein sequence ID" value="MPR31864.1"/>
    <property type="molecule type" value="Genomic_DNA"/>
</dbReference>
<accession>A0A7C9F6T4</accession>
<feature type="domain" description="BON" evidence="1">
    <location>
        <begin position="39"/>
        <end position="107"/>
    </location>
</feature>
<organism evidence="2 3">
    <name type="scientific">Salmonirosea aquatica</name>
    <dbReference type="NCBI Taxonomy" id="2654236"/>
    <lineage>
        <taxon>Bacteria</taxon>
        <taxon>Pseudomonadati</taxon>
        <taxon>Bacteroidota</taxon>
        <taxon>Cytophagia</taxon>
        <taxon>Cytophagales</taxon>
        <taxon>Spirosomataceae</taxon>
        <taxon>Salmonirosea</taxon>
    </lineage>
</organism>
<keyword evidence="3" id="KW-1185">Reference proteome</keyword>
<proteinExistence type="predicted"/>
<comment type="caution">
    <text evidence="2">The sequence shown here is derived from an EMBL/GenBank/DDBJ whole genome shotgun (WGS) entry which is preliminary data.</text>
</comment>
<name>A0A7C9F6T4_9BACT</name>
<gene>
    <name evidence="2" type="ORF">GBK04_00490</name>
</gene>
<reference evidence="2 3" key="1">
    <citation type="submission" date="2019-10" db="EMBL/GenBank/DDBJ databases">
        <title>Draft Genome Sequence of Cytophagaceae sp. SJW1-29.</title>
        <authorList>
            <person name="Choi A."/>
        </authorList>
    </citation>
    <scope>NUCLEOTIDE SEQUENCE [LARGE SCALE GENOMIC DNA]</scope>
    <source>
        <strain evidence="2 3">SJW1-29</strain>
    </source>
</reference>
<evidence type="ECO:0000313" key="3">
    <source>
        <dbReference type="Proteomes" id="UP000479293"/>
    </source>
</evidence>
<dbReference type="Gene3D" id="3.30.1340.30">
    <property type="match status" value="1"/>
</dbReference>
<dbReference type="PROSITE" id="PS50914">
    <property type="entry name" value="BON"/>
    <property type="match status" value="1"/>
</dbReference>
<dbReference type="Pfam" id="PF04972">
    <property type="entry name" value="BON"/>
    <property type="match status" value="1"/>
</dbReference>
<sequence>MKIGPTFHFHLSPVMKSQTNPEVNFLQSHHNYGVDKAETDRNLERVVMNALRENVLIDCSKIIVRVTGRTVFLEGKVRFREERMLAQECIANLFGIRSVVNYLTYPCAFSR</sequence>
<protein>
    <submittedName>
        <fullName evidence="2">BON domain-containing protein</fullName>
    </submittedName>
</protein>
<dbReference type="InterPro" id="IPR007055">
    <property type="entry name" value="BON_dom"/>
</dbReference>
<evidence type="ECO:0000313" key="2">
    <source>
        <dbReference type="EMBL" id="MPR31864.1"/>
    </source>
</evidence>
<evidence type="ECO:0000259" key="1">
    <source>
        <dbReference type="PROSITE" id="PS50914"/>
    </source>
</evidence>
<dbReference type="Proteomes" id="UP000479293">
    <property type="component" value="Unassembled WGS sequence"/>
</dbReference>
<dbReference type="AlphaFoldDB" id="A0A7C9F6T4"/>